<protein>
    <submittedName>
        <fullName evidence="2">Uncharacterized protein</fullName>
    </submittedName>
</protein>
<keyword evidence="1" id="KW-0732">Signal</keyword>
<proteinExistence type="predicted"/>
<keyword evidence="3" id="KW-1185">Reference proteome</keyword>
<dbReference type="PROSITE" id="PS51257">
    <property type="entry name" value="PROKAR_LIPOPROTEIN"/>
    <property type="match status" value="1"/>
</dbReference>
<accession>A0A178MMY6</accession>
<evidence type="ECO:0000256" key="1">
    <source>
        <dbReference type="SAM" id="SignalP"/>
    </source>
</evidence>
<gene>
    <name evidence="2" type="ORF">A6A05_02145</name>
</gene>
<reference evidence="2 3" key="1">
    <citation type="submission" date="2016-04" db="EMBL/GenBank/DDBJ databases">
        <title>Draft genome sequence of freshwater magnetotactic bacteria Magnetospirillum marisnigri SP-1 and Magnetospirillum moscoviense BB-1.</title>
        <authorList>
            <person name="Koziaeva V."/>
            <person name="Dziuba M.V."/>
            <person name="Ivanov T.M."/>
            <person name="Kuznetsov B."/>
            <person name="Grouzdev D.S."/>
        </authorList>
    </citation>
    <scope>NUCLEOTIDE SEQUENCE [LARGE SCALE GENOMIC DNA]</scope>
    <source>
        <strain evidence="2 3">BB-1</strain>
    </source>
</reference>
<feature type="signal peptide" evidence="1">
    <location>
        <begin position="1"/>
        <end position="17"/>
    </location>
</feature>
<dbReference type="RefSeq" id="WP_068500761.1">
    <property type="nucleotide sequence ID" value="NZ_LWQU01000141.1"/>
</dbReference>
<dbReference type="EMBL" id="LWQU01000141">
    <property type="protein sequence ID" value="OAN50036.1"/>
    <property type="molecule type" value="Genomic_DNA"/>
</dbReference>
<organism evidence="2 3">
    <name type="scientific">Magnetospirillum moscoviense</name>
    <dbReference type="NCBI Taxonomy" id="1437059"/>
    <lineage>
        <taxon>Bacteria</taxon>
        <taxon>Pseudomonadati</taxon>
        <taxon>Pseudomonadota</taxon>
        <taxon>Alphaproteobacteria</taxon>
        <taxon>Rhodospirillales</taxon>
        <taxon>Rhodospirillaceae</taxon>
        <taxon>Magnetospirillum</taxon>
    </lineage>
</organism>
<feature type="chain" id="PRO_5008092074" evidence="1">
    <location>
        <begin position="18"/>
        <end position="197"/>
    </location>
</feature>
<evidence type="ECO:0000313" key="2">
    <source>
        <dbReference type="EMBL" id="OAN50036.1"/>
    </source>
</evidence>
<dbReference type="Proteomes" id="UP000078543">
    <property type="component" value="Unassembled WGS sequence"/>
</dbReference>
<evidence type="ECO:0000313" key="3">
    <source>
        <dbReference type="Proteomes" id="UP000078543"/>
    </source>
</evidence>
<dbReference type="OrthoDB" id="6213638at2"/>
<comment type="caution">
    <text evidence="2">The sequence shown here is derived from an EMBL/GenBank/DDBJ whole genome shotgun (WGS) entry which is preliminary data.</text>
</comment>
<sequence>MRALTALAILLLVSACATPDAGPPWRSAIEVLAPSDPAYGTVPLDQFKKAPGQGGVSEAQVVRLTRDLPVYRLWSGPAKVNASGQTNRLGSWWSFDPPKGAVSSYRNDYEICLSWNDLTWVATCTLKVGAVVAIGPGQSVSVDLCKNPAGPEQYGANPKGWQVFVNQPWAQPASTFECPPVSADYPADPADIARRQN</sequence>
<dbReference type="AlphaFoldDB" id="A0A178MMY6"/>
<name>A0A178MMY6_9PROT</name>